<dbReference type="VEuPathDB" id="VectorBase:PHUM505210"/>
<keyword evidence="6" id="KW-0493">Microtubule</keyword>
<reference evidence="10" key="1">
    <citation type="submission" date="2007-04" db="EMBL/GenBank/DDBJ databases">
        <title>Annotation of Pediculus humanus corporis strain USDA.</title>
        <authorList>
            <person name="Kirkness E."/>
            <person name="Hannick L."/>
            <person name="Hass B."/>
            <person name="Bruggner R."/>
            <person name="Lawson D."/>
            <person name="Bidwell S."/>
            <person name="Joardar V."/>
            <person name="Caler E."/>
            <person name="Walenz B."/>
            <person name="Inman J."/>
            <person name="Schobel S."/>
            <person name="Galinsky K."/>
            <person name="Amedeo P."/>
            <person name="Strausberg R."/>
        </authorList>
    </citation>
    <scope>NUCLEOTIDE SEQUENCE</scope>
    <source>
        <strain evidence="10">USDA</strain>
    </source>
</reference>
<dbReference type="GeneID" id="8232936"/>
<dbReference type="Gene3D" id="3.40.850.10">
    <property type="entry name" value="Kinesin motor domain"/>
    <property type="match status" value="1"/>
</dbReference>
<comment type="similarity">
    <text evidence="5 6">Belongs to the TRAFAC class myosin-kinesin ATPase superfamily. Kinesin family.</text>
</comment>
<sequence length="869" mass="99593">MKPSRSKQLKKTPGKSRSGSFKDEPVEVYCRIKPIPNTLESCLKLISSKTVQLFAPEGFSGYRNGLNGKEIQYTFKQVFDDSYSQKEIFDTVAFPLVHQLVNGKNGLLFTYGVTGSGKTYTMNGEHHDGGIMPRCIDVIFNSISHYQAKKFVFKPDKMNGFEIQDESEALLCCQNELGYLTPGPKNPKTPKRKDCYGDGDALQNRTPDDNKVESLDEENMYAVFVTYIEIYNNNVHDLLDDSVEDLITKKLQNKVIREDGNRNMYVHGVTEIEVKSPDEAFEVFYKGQRRKRMAHTNLNEESSRSHSIFTIRLVQAPTEALEEQGSVLKKYLVVSQLSLVDLAGSERTNRTKNTGQRLREAGNINNSLMCLRTCLEILRENQQNGSNKIVPYRDSKLTHLFKNYFDGDGQVRMIVCVNPKVEDYDETIHVLKFAEMTQEVQVPRLVTPRQDFCVTPGRRRYNQYMKKTLEEINSNTEVRELNFNEPITVNAVPVVTSPFPSLFLLNYDDEMTLENLKVYLQQRLAKRNEPLEKLNELYQKLRQELVKREGEFLIMKQEIVGVKGTLEQERKKSANLESQLGYCQNERLELLKKVEEKEQINRELQQKTEDLNMLISQKILDKEKVKEKCVSKIAAAKEKLAREMKLKLNKERDEYQTKMKDQQEKFRMIREFLDEATPKLTSRNYGLRGPENTPVTPRSAVNTHGTFYMPPNLTETPTHGHTFKRGIAVSNPRHRRSRSAGCGDVWLDHKPPTAVELNTVFQPSMKRRKSVTKLTDVKDIVNSKTSKYCLTTQEQDTDGELETKLYKGDVIPTTGGGAQVILNDVELLKQLSPTSELTSRKRSFIEESNGVTESRCAISIEGHSKRTKT</sequence>
<dbReference type="GO" id="GO:0005874">
    <property type="term" value="C:microtubule"/>
    <property type="evidence" value="ECO:0007669"/>
    <property type="project" value="UniProtKB-KW"/>
</dbReference>
<dbReference type="KEGG" id="phu:Phum_PHUM505210"/>
<dbReference type="HOGENOM" id="CLU_001485_13_0_1"/>
<dbReference type="GO" id="GO:0005871">
    <property type="term" value="C:kinesin complex"/>
    <property type="evidence" value="ECO:0007669"/>
    <property type="project" value="TreeGrafter"/>
</dbReference>
<dbReference type="Gene3D" id="2.60.40.4330">
    <property type="entry name" value="Kinesin-like protein Kif23, Arf6-interacting domain"/>
    <property type="match status" value="1"/>
</dbReference>
<keyword evidence="12" id="KW-1185">Reference proteome</keyword>
<name>E0VXW0_PEDHC</name>
<accession>E0VXW0</accession>
<dbReference type="FunFam" id="2.60.40.4330:FF:000002">
    <property type="entry name" value="Kinesin-like protein"/>
    <property type="match status" value="1"/>
</dbReference>
<evidence type="ECO:0000256" key="4">
    <source>
        <dbReference type="ARBA" id="ARBA00023212"/>
    </source>
</evidence>
<evidence type="ECO:0000256" key="6">
    <source>
        <dbReference type="RuleBase" id="RU000394"/>
    </source>
</evidence>
<protein>
    <recommendedName>
        <fullName evidence="6">Kinesin-like protein</fullName>
    </recommendedName>
</protein>
<dbReference type="EnsemblMetazoa" id="PHUM505210-RA">
    <property type="protein sequence ID" value="PHUM505210-PA"/>
    <property type="gene ID" value="PHUM505210"/>
</dbReference>
<dbReference type="InterPro" id="IPR027640">
    <property type="entry name" value="Kinesin-like_fam"/>
</dbReference>
<evidence type="ECO:0000256" key="3">
    <source>
        <dbReference type="ARBA" id="ARBA00022840"/>
    </source>
</evidence>
<dbReference type="SMART" id="SM00129">
    <property type="entry name" value="KISc"/>
    <property type="match status" value="1"/>
</dbReference>
<reference evidence="10" key="2">
    <citation type="submission" date="2007-04" db="EMBL/GenBank/DDBJ databases">
        <title>The genome of the human body louse.</title>
        <authorList>
            <consortium name="The Human Body Louse Genome Consortium"/>
            <person name="Kirkness E."/>
            <person name="Walenz B."/>
            <person name="Hass B."/>
            <person name="Bruggner R."/>
            <person name="Strausberg R."/>
        </authorList>
    </citation>
    <scope>NUCLEOTIDE SEQUENCE</scope>
    <source>
        <strain evidence="10">USDA</strain>
    </source>
</reference>
<keyword evidence="4" id="KW-0206">Cytoskeleton</keyword>
<comment type="subcellular location">
    <subcellularLocation>
        <location evidence="1">Cytoplasm</location>
        <location evidence="1">Cytoskeleton</location>
    </subcellularLocation>
</comment>
<dbReference type="PANTHER" id="PTHR24115:SF600">
    <property type="entry name" value="KINESIN-LIKE PROTEIN KIF23"/>
    <property type="match status" value="1"/>
</dbReference>
<dbReference type="InterPro" id="IPR001752">
    <property type="entry name" value="Kinesin_motor_dom"/>
</dbReference>
<dbReference type="PROSITE" id="PS50067">
    <property type="entry name" value="KINESIN_MOTOR_2"/>
    <property type="match status" value="1"/>
</dbReference>
<dbReference type="Pfam" id="PF16540">
    <property type="entry name" value="MKLP1_Arf_bdg"/>
    <property type="match status" value="1"/>
</dbReference>
<organism>
    <name type="scientific">Pediculus humanus subsp. corporis</name>
    <name type="common">Body louse</name>
    <dbReference type="NCBI Taxonomy" id="121224"/>
    <lineage>
        <taxon>Eukaryota</taxon>
        <taxon>Metazoa</taxon>
        <taxon>Ecdysozoa</taxon>
        <taxon>Arthropoda</taxon>
        <taxon>Hexapoda</taxon>
        <taxon>Insecta</taxon>
        <taxon>Pterygota</taxon>
        <taxon>Neoptera</taxon>
        <taxon>Paraneoptera</taxon>
        <taxon>Psocodea</taxon>
        <taxon>Troctomorpha</taxon>
        <taxon>Phthiraptera</taxon>
        <taxon>Anoplura</taxon>
        <taxon>Pediculidae</taxon>
        <taxon>Pediculus</taxon>
    </lineage>
</organism>
<dbReference type="OMA" id="INPRIED"/>
<keyword evidence="3 5" id="KW-0067">ATP-binding</keyword>
<dbReference type="EMBL" id="DS235841">
    <property type="protein sequence ID" value="EEB18216.1"/>
    <property type="molecule type" value="Genomic_DNA"/>
</dbReference>
<evidence type="ECO:0000313" key="12">
    <source>
        <dbReference type="Proteomes" id="UP000009046"/>
    </source>
</evidence>
<keyword evidence="5 6" id="KW-0505">Motor protein</keyword>
<dbReference type="FunCoup" id="E0VXW0">
    <property type="interactions" value="484"/>
</dbReference>
<keyword evidence="2 5" id="KW-0547">Nucleotide-binding</keyword>
<dbReference type="GO" id="GO:0005634">
    <property type="term" value="C:nucleus"/>
    <property type="evidence" value="ECO:0007669"/>
    <property type="project" value="TreeGrafter"/>
</dbReference>
<proteinExistence type="inferred from homology"/>
<evidence type="ECO:0000256" key="5">
    <source>
        <dbReference type="PROSITE-ProRule" id="PRU00283"/>
    </source>
</evidence>
<dbReference type="InterPro" id="IPR038105">
    <property type="entry name" value="Kif23_Arf-bd_sf"/>
</dbReference>
<dbReference type="Pfam" id="PF00225">
    <property type="entry name" value="Kinesin"/>
    <property type="match status" value="1"/>
</dbReference>
<dbReference type="PROSITE" id="PS00411">
    <property type="entry name" value="KINESIN_MOTOR_1"/>
    <property type="match status" value="1"/>
</dbReference>
<gene>
    <name evidence="11" type="primary">8232936</name>
    <name evidence="10" type="ORF">Phum_PHUM505210</name>
</gene>
<dbReference type="CTD" id="8232936"/>
<evidence type="ECO:0000256" key="7">
    <source>
        <dbReference type="SAM" id="Coils"/>
    </source>
</evidence>
<feature type="domain" description="Kinesin motor" evidence="9">
    <location>
        <begin position="25"/>
        <end position="440"/>
    </location>
</feature>
<dbReference type="PRINTS" id="PR00380">
    <property type="entry name" value="KINESINHEAVY"/>
</dbReference>
<evidence type="ECO:0000313" key="10">
    <source>
        <dbReference type="EMBL" id="EEB18216.1"/>
    </source>
</evidence>
<dbReference type="InParanoid" id="E0VXW0"/>
<dbReference type="STRING" id="121224.E0VXW0"/>
<dbReference type="RefSeq" id="XP_002430954.1">
    <property type="nucleotide sequence ID" value="XM_002430909.1"/>
</dbReference>
<evidence type="ECO:0000256" key="1">
    <source>
        <dbReference type="ARBA" id="ARBA00004245"/>
    </source>
</evidence>
<dbReference type="GO" id="GO:0003777">
    <property type="term" value="F:microtubule motor activity"/>
    <property type="evidence" value="ECO:0007669"/>
    <property type="project" value="InterPro"/>
</dbReference>
<keyword evidence="4" id="KW-0963">Cytoplasm</keyword>
<dbReference type="InterPro" id="IPR019821">
    <property type="entry name" value="Kinesin_motor_CS"/>
</dbReference>
<dbReference type="GO" id="GO:0016887">
    <property type="term" value="F:ATP hydrolysis activity"/>
    <property type="evidence" value="ECO:0007669"/>
    <property type="project" value="TreeGrafter"/>
</dbReference>
<dbReference type="InterPro" id="IPR036961">
    <property type="entry name" value="Kinesin_motor_dom_sf"/>
</dbReference>
<evidence type="ECO:0000259" key="9">
    <source>
        <dbReference type="PROSITE" id="PS50067"/>
    </source>
</evidence>
<dbReference type="SUPFAM" id="SSF52540">
    <property type="entry name" value="P-loop containing nucleoside triphosphate hydrolases"/>
    <property type="match status" value="1"/>
</dbReference>
<dbReference type="GO" id="GO:0051256">
    <property type="term" value="P:mitotic spindle midzone assembly"/>
    <property type="evidence" value="ECO:0007669"/>
    <property type="project" value="TreeGrafter"/>
</dbReference>
<evidence type="ECO:0000256" key="8">
    <source>
        <dbReference type="SAM" id="MobiDB-lite"/>
    </source>
</evidence>
<dbReference type="InterPro" id="IPR032384">
    <property type="entry name" value="Kif23_Arf-bd"/>
</dbReference>
<dbReference type="EMBL" id="AAZO01006141">
    <property type="status" value="NOT_ANNOTATED_CDS"/>
    <property type="molecule type" value="Genomic_DNA"/>
</dbReference>
<dbReference type="GO" id="GO:0007018">
    <property type="term" value="P:microtubule-based movement"/>
    <property type="evidence" value="ECO:0007669"/>
    <property type="project" value="InterPro"/>
</dbReference>
<dbReference type="InterPro" id="IPR027417">
    <property type="entry name" value="P-loop_NTPase"/>
</dbReference>
<dbReference type="AlphaFoldDB" id="E0VXW0"/>
<dbReference type="OrthoDB" id="2403182at2759"/>
<feature type="binding site" evidence="5">
    <location>
        <begin position="112"/>
        <end position="119"/>
    </location>
    <ligand>
        <name>ATP</name>
        <dbReference type="ChEBI" id="CHEBI:30616"/>
    </ligand>
</feature>
<feature type="compositionally biased region" description="Basic residues" evidence="8">
    <location>
        <begin position="1"/>
        <end position="14"/>
    </location>
</feature>
<evidence type="ECO:0000313" key="11">
    <source>
        <dbReference type="EnsemblMetazoa" id="PHUM505210-PA"/>
    </source>
</evidence>
<feature type="coiled-coil region" evidence="7">
    <location>
        <begin position="583"/>
        <end position="665"/>
    </location>
</feature>
<dbReference type="CDD" id="cd01368">
    <property type="entry name" value="KISc_KIF23_like"/>
    <property type="match status" value="1"/>
</dbReference>
<dbReference type="GO" id="GO:0008017">
    <property type="term" value="F:microtubule binding"/>
    <property type="evidence" value="ECO:0007669"/>
    <property type="project" value="InterPro"/>
</dbReference>
<evidence type="ECO:0000256" key="2">
    <source>
        <dbReference type="ARBA" id="ARBA00022741"/>
    </source>
</evidence>
<keyword evidence="7" id="KW-0175">Coiled coil</keyword>
<dbReference type="eggNOG" id="KOG0247">
    <property type="taxonomic scope" value="Eukaryota"/>
</dbReference>
<dbReference type="Proteomes" id="UP000009046">
    <property type="component" value="Unassembled WGS sequence"/>
</dbReference>
<feature type="region of interest" description="Disordered" evidence="8">
    <location>
        <begin position="1"/>
        <end position="20"/>
    </location>
</feature>
<reference evidence="11" key="3">
    <citation type="submission" date="2020-05" db="UniProtKB">
        <authorList>
            <consortium name="EnsemblMetazoa"/>
        </authorList>
    </citation>
    <scope>IDENTIFICATION</scope>
    <source>
        <strain evidence="11">USDA</strain>
    </source>
</reference>
<dbReference type="GO" id="GO:0005524">
    <property type="term" value="F:ATP binding"/>
    <property type="evidence" value="ECO:0007669"/>
    <property type="project" value="UniProtKB-UniRule"/>
</dbReference>
<dbReference type="PANTHER" id="PTHR24115">
    <property type="entry name" value="KINESIN-RELATED"/>
    <property type="match status" value="1"/>
</dbReference>